<accession>A0ABT3YTZ2</accession>
<dbReference type="RefSeq" id="WP_267800895.1">
    <property type="nucleotide sequence ID" value="NZ_JANIGP010000006.1"/>
</dbReference>
<evidence type="ECO:0000313" key="2">
    <source>
        <dbReference type="Proteomes" id="UP001207830"/>
    </source>
</evidence>
<name>A0ABT3YTZ2_9PSED</name>
<evidence type="ECO:0008006" key="3">
    <source>
        <dbReference type="Google" id="ProtNLM"/>
    </source>
</evidence>
<protein>
    <recommendedName>
        <fullName evidence="3">ATP-binding protein</fullName>
    </recommendedName>
</protein>
<dbReference type="SUPFAM" id="SSF52540">
    <property type="entry name" value="P-loop containing nucleoside triphosphate hydrolases"/>
    <property type="match status" value="1"/>
</dbReference>
<evidence type="ECO:0000313" key="1">
    <source>
        <dbReference type="EMBL" id="MCY0108991.1"/>
    </source>
</evidence>
<gene>
    <name evidence="1" type="ORF">NQF78_11750</name>
</gene>
<reference evidence="1 2" key="1">
    <citation type="submission" date="2022-07" db="EMBL/GenBank/DDBJ databases">
        <title>Characterization of plant growth promoting rhizobacteria (PGPR) for use as bioinoculants in agriculture.</title>
        <authorList>
            <person name="Hassen A.I."/>
            <person name="Pierneef R."/>
        </authorList>
    </citation>
    <scope>NUCLEOTIDE SEQUENCE [LARGE SCALE GENOMIC DNA]</scope>
    <source>
        <strain evidence="1 2">SARCC-3054</strain>
    </source>
</reference>
<dbReference type="Proteomes" id="UP001207830">
    <property type="component" value="Unassembled WGS sequence"/>
</dbReference>
<proteinExistence type="predicted"/>
<dbReference type="InterPro" id="IPR027417">
    <property type="entry name" value="P-loop_NTPase"/>
</dbReference>
<sequence>MESESYFPRYLRVQRDDTQDQKIDEQALIELPGPKVVLGEPGMGKSELIREIGRRLNIKPVTATHFMNHPNPQKLIRTGKLVLIDGLDEAMARREGDALDLILAKLEDTDAPDFILCCRAREWQSRHESSIRSIYDMAPEVLVLEALSWREAETFLQRRHPSVDAWQVLRHLDAHGVGDLYANPLTLGLIGRVAESDQALPQTRGQLFESVCRLIWSEHDADRQQFALGGMSEEQALSAAGALCAGMLLSGASAISLAGPLQLAAGDIRLAELVALPGAEKGREILSSKLFQSIENDRVTPIHRVIAEYLGARWLALVTKTSQAQRRLLKQMSGSGHVPSSLRGLHAWIAYHSVPMANPVITADPSAVLRYGDASDMTFEQVECMWDALNKLAPDDPVFPVRERGRGAASGLMHPKMKNKIQDLIVSAEGNRQLRFLLIESLAETPMAGELADTLEAITFSVDQEHRERMAASIALMPHRDRTWWQASIPRLVGQNDKDSVRLARDIMVRIECDVEDEVLVSTLVSNLHLSPGVIPKFPRNMTLDLFHHRRFAQSLPIGRLDNLLDLLSDFATAFVGHDHKEPTQLADLMSVMIRRSITERTLDAISVPVLRRWYEAVQHLLEWVSRDDHSLRHGIYAQLRERKSSLPHVDAELEAFIEELENPEGYSNLLEEECWPEEDKEHRLRVHEQARERFTKEKTLLRAGELHVVSRPAMAYLGCGDTSLFPLREALGNELADDALAGFEAVLFRDDLPSPADVAKNLVDGKVADACYPIIAGLLERQRCDRSIEELPTETRTVGLLLCLDGSLRLTSEQGDALFETLFRSLRLDEPGLEAIAKLWLEPALEAGHEHISGLHRFLYDDCWASVNVRLVQQWLMALATVHNVIEVELVEFLARSDKLSILASISQHRSQAPFRDEEQRLNWLAVDVLARFEFAKEHLPRIGIQHPEFIWNLRQCFEGDLRGPVAQASVQQAQWMIEQFRGSWPFTIWRGEDMESQERFNAALFLRTQIDVLANDTTAQASDAFDALIANGTDEYTDLLRQRAAQQRRARSEKEFVPLSPKSLKELLSEGPPSNAEDLKSLVMEELAVAQKVLLGDELDQVRDFWADNGDPFDENRCRDRLAALIKPVLERYGVRQLTEADMPHSKRVDLAFACGDLQLPMEVKGQWHPQVWDAATRQLDQQYLIDWRSDDRGIYCVLWFGEVPRNTGRRLQAHPLGATPPVSAEEMKTLLISGIPEQRRSQIDVVVLDLTGTKKIRLKTEGKGRQKKATAK</sequence>
<comment type="caution">
    <text evidence="1">The sequence shown here is derived from an EMBL/GenBank/DDBJ whole genome shotgun (WGS) entry which is preliminary data.</text>
</comment>
<dbReference type="EMBL" id="JANIGP010000006">
    <property type="protein sequence ID" value="MCY0108991.1"/>
    <property type="molecule type" value="Genomic_DNA"/>
</dbReference>
<keyword evidence="2" id="KW-1185">Reference proteome</keyword>
<organism evidence="1 2">
    <name type="scientific">Pseudomonas monsensis</name>
    <dbReference type="NCBI Taxonomy" id="2745509"/>
    <lineage>
        <taxon>Bacteria</taxon>
        <taxon>Pseudomonadati</taxon>
        <taxon>Pseudomonadota</taxon>
        <taxon>Gammaproteobacteria</taxon>
        <taxon>Pseudomonadales</taxon>
        <taxon>Pseudomonadaceae</taxon>
        <taxon>Pseudomonas</taxon>
    </lineage>
</organism>